<sequence length="109" mass="12865">MLNPYFAFGVPLFLFIIYIVFYILRKKTTLHFLGFILLIISGFLTVFSLQVWQQAISEMENESLQTLSQEAGYPIYLLWVPIIIGFLLVFINFIRAVKKLREIQQKKEK</sequence>
<proteinExistence type="predicted"/>
<dbReference type="Proteomes" id="UP000013785">
    <property type="component" value="Unassembled WGS sequence"/>
</dbReference>
<organism evidence="2 3">
    <name type="scientific">Enterococcus phoeniculicola ATCC BAA-412</name>
    <dbReference type="NCBI Taxonomy" id="1158610"/>
    <lineage>
        <taxon>Bacteria</taxon>
        <taxon>Bacillati</taxon>
        <taxon>Bacillota</taxon>
        <taxon>Bacilli</taxon>
        <taxon>Lactobacillales</taxon>
        <taxon>Enterococcaceae</taxon>
        <taxon>Enterococcus</taxon>
    </lineage>
</organism>
<evidence type="ECO:0000256" key="1">
    <source>
        <dbReference type="SAM" id="Phobius"/>
    </source>
</evidence>
<evidence type="ECO:0000313" key="3">
    <source>
        <dbReference type="Proteomes" id="UP000013785"/>
    </source>
</evidence>
<gene>
    <name evidence="2" type="ORF">UC3_00980</name>
</gene>
<evidence type="ECO:0000313" key="2">
    <source>
        <dbReference type="EMBL" id="EOL46174.1"/>
    </source>
</evidence>
<dbReference type="EMBL" id="AJAT01000011">
    <property type="protein sequence ID" value="EOL46174.1"/>
    <property type="molecule type" value="Genomic_DNA"/>
</dbReference>
<dbReference type="PATRIC" id="fig|1158610.3.peg.961"/>
<keyword evidence="1" id="KW-0812">Transmembrane</keyword>
<keyword evidence="3" id="KW-1185">Reference proteome</keyword>
<accession>R3TX39</accession>
<comment type="caution">
    <text evidence="2">The sequence shown here is derived from an EMBL/GenBank/DDBJ whole genome shotgun (WGS) entry which is preliminary data.</text>
</comment>
<dbReference type="eggNOG" id="ENOG5030J21">
    <property type="taxonomic scope" value="Bacteria"/>
</dbReference>
<dbReference type="HOGENOM" id="CLU_157843_0_0_9"/>
<dbReference type="Gene3D" id="1.20.140.150">
    <property type="match status" value="1"/>
</dbReference>
<protein>
    <submittedName>
        <fullName evidence="2">Uncharacterized protein</fullName>
    </submittedName>
</protein>
<dbReference type="OrthoDB" id="2187313at2"/>
<keyword evidence="1" id="KW-1133">Transmembrane helix</keyword>
<feature type="transmembrane region" description="Helical" evidence="1">
    <location>
        <begin position="31"/>
        <end position="53"/>
    </location>
</feature>
<name>R3TX39_9ENTE</name>
<feature type="transmembrane region" description="Helical" evidence="1">
    <location>
        <begin position="73"/>
        <end position="97"/>
    </location>
</feature>
<feature type="transmembrane region" description="Helical" evidence="1">
    <location>
        <begin position="6"/>
        <end position="24"/>
    </location>
</feature>
<reference evidence="2 3" key="1">
    <citation type="submission" date="2013-02" db="EMBL/GenBank/DDBJ databases">
        <title>The Genome Sequence of Enterococcus phoeniculicola BAA-412.</title>
        <authorList>
            <consortium name="The Broad Institute Genome Sequencing Platform"/>
            <consortium name="The Broad Institute Genome Sequencing Center for Infectious Disease"/>
            <person name="Earl A.M."/>
            <person name="Gilmore M.S."/>
            <person name="Lebreton F."/>
            <person name="Walker B."/>
            <person name="Young S.K."/>
            <person name="Zeng Q."/>
            <person name="Gargeya S."/>
            <person name="Fitzgerald M."/>
            <person name="Haas B."/>
            <person name="Abouelleil A."/>
            <person name="Alvarado L."/>
            <person name="Arachchi H.M."/>
            <person name="Berlin A.M."/>
            <person name="Chapman S.B."/>
            <person name="Dewar J."/>
            <person name="Goldberg J."/>
            <person name="Griggs A."/>
            <person name="Gujja S."/>
            <person name="Hansen M."/>
            <person name="Howarth C."/>
            <person name="Imamovic A."/>
            <person name="Larimer J."/>
            <person name="McCowan C."/>
            <person name="Murphy C."/>
            <person name="Neiman D."/>
            <person name="Pearson M."/>
            <person name="Priest M."/>
            <person name="Roberts A."/>
            <person name="Saif S."/>
            <person name="Shea T."/>
            <person name="Sisk P."/>
            <person name="Sykes S."/>
            <person name="Wortman J."/>
            <person name="Nusbaum C."/>
            <person name="Birren B."/>
        </authorList>
    </citation>
    <scope>NUCLEOTIDE SEQUENCE [LARGE SCALE GENOMIC DNA]</scope>
    <source>
        <strain evidence="2 3">ATCC BAA-412</strain>
    </source>
</reference>
<dbReference type="STRING" id="154621.RV11_GL002539"/>
<keyword evidence="1" id="KW-0472">Membrane</keyword>
<dbReference type="RefSeq" id="WP_010767652.1">
    <property type="nucleotide sequence ID" value="NZ_ASWE01000002.1"/>
</dbReference>
<dbReference type="AlphaFoldDB" id="R3TX39"/>